<dbReference type="Proteomes" id="UP000054937">
    <property type="component" value="Unassembled WGS sequence"/>
</dbReference>
<dbReference type="GO" id="GO:0007131">
    <property type="term" value="P:reciprocal meiotic recombination"/>
    <property type="evidence" value="ECO:0007669"/>
    <property type="project" value="TreeGrafter"/>
</dbReference>
<feature type="transmembrane region" description="Helical" evidence="1">
    <location>
        <begin position="30"/>
        <end position="50"/>
    </location>
</feature>
<keyword evidence="1" id="KW-0812">Transmembrane</keyword>
<keyword evidence="1" id="KW-1133">Transmembrane helix</keyword>
<evidence type="ECO:0000256" key="1">
    <source>
        <dbReference type="SAM" id="Phobius"/>
    </source>
</evidence>
<dbReference type="PANTHER" id="PTHR31398">
    <property type="entry name" value="MEIOTIC NUCLEAR DIVISION PROTEIN 1 HOMOLOG"/>
    <property type="match status" value="1"/>
</dbReference>
<dbReference type="OMA" id="FQQFKVV"/>
<evidence type="ECO:0008006" key="4">
    <source>
        <dbReference type="Google" id="ProtNLM"/>
    </source>
</evidence>
<organism evidence="2 3">
    <name type="scientific">Pseudocohnilembus persalinus</name>
    <name type="common">Ciliate</name>
    <dbReference type="NCBI Taxonomy" id="266149"/>
    <lineage>
        <taxon>Eukaryota</taxon>
        <taxon>Sar</taxon>
        <taxon>Alveolata</taxon>
        <taxon>Ciliophora</taxon>
        <taxon>Intramacronucleata</taxon>
        <taxon>Oligohymenophorea</taxon>
        <taxon>Scuticociliatia</taxon>
        <taxon>Philasterida</taxon>
        <taxon>Pseudocohnilembidae</taxon>
        <taxon>Pseudocohnilembus</taxon>
    </lineage>
</organism>
<keyword evidence="1" id="KW-0472">Membrane</keyword>
<evidence type="ECO:0000313" key="3">
    <source>
        <dbReference type="Proteomes" id="UP000054937"/>
    </source>
</evidence>
<dbReference type="AlphaFoldDB" id="A0A0V0QV40"/>
<name>A0A0V0QV40_PSEPJ</name>
<dbReference type="PANTHER" id="PTHR31398:SF0">
    <property type="entry name" value="MEIOTIC NUCLEAR DIVISION PROTEIN 1 HOMOLOG"/>
    <property type="match status" value="1"/>
</dbReference>
<evidence type="ECO:0000313" key="2">
    <source>
        <dbReference type="EMBL" id="KRX05816.1"/>
    </source>
</evidence>
<dbReference type="GO" id="GO:0005634">
    <property type="term" value="C:nucleus"/>
    <property type="evidence" value="ECO:0007669"/>
    <property type="project" value="TreeGrafter"/>
</dbReference>
<dbReference type="OrthoDB" id="288694at2759"/>
<protein>
    <recommendedName>
        <fullName evidence="4">Transmembrane protein</fullName>
    </recommendedName>
</protein>
<reference evidence="2 3" key="1">
    <citation type="journal article" date="2015" name="Sci. Rep.">
        <title>Genome of the facultative scuticociliatosis pathogen Pseudocohnilembus persalinus provides insight into its virulence through horizontal gene transfer.</title>
        <authorList>
            <person name="Xiong J."/>
            <person name="Wang G."/>
            <person name="Cheng J."/>
            <person name="Tian M."/>
            <person name="Pan X."/>
            <person name="Warren A."/>
            <person name="Jiang C."/>
            <person name="Yuan D."/>
            <person name="Miao W."/>
        </authorList>
    </citation>
    <scope>NUCLEOTIDE SEQUENCE [LARGE SCALE GENOMIC DNA]</scope>
    <source>
        <strain evidence="2">36N120E</strain>
    </source>
</reference>
<keyword evidence="3" id="KW-1185">Reference proteome</keyword>
<sequence length="778" mass="90845">MNNFFVQTFDIYGVEPKLFIDQQNKYKTKFGAFLSFLTLTILLVGCWIYGKELYYKQNPYTTISDVAVKNPERYNLTSQNFNFAFGLQNSNWIHYIDPTVYEFKLNLSIMKIKGTEIEQETIDLKPRRCTKDDFTIDQEAFYSLGQLDNLFCINNQDGLFIQGDYGQEIFASITGSLSMCSDSSKVECKSEAEILKTLQGNYWGMYFTDDILNPKEFISPFTKVARNEYGLVQGNQHKDVLFYFENVFLEDNTGIIFDEISQQQGLAFASLKESQQSSNINGTFMDFGIRMQKVKQTKVYRNYTNLADVIANVGGILKISMVVFMFLADIVSSKLFLLRLVNEIFQFTYKDEKNQYKKNNLDPQNDLELYKNVKNYNKQMPNDANNKNQDSSRQNQKKSSFSRFLNVKNQARNIVFGKLKFKNMICFIANPFQVKHEKEKLKLYNFAKQKLLQSLNINNIIAKLIEVEKLKMLIMTDEQQNLFEFIPQPEISSDLINHQNYINQIQKKDNILKNNTNLGTSISMQIEKKKIARSLMDDQIQKEFHTKNLKLQSENHVSLNSPTKLNRNIYTPKLNSLQQINENQTQLQHIKLKQQKLSNNSKIFSKINNKENTSKDDLTQIQDNTQQDILFSGQNNIKTATIQANLSEKIEFNDDIFQENKNKQFSSNNKDIFSSIRKKNKSKHKMQESQYTNESNMSLIKEQINNPQLYNNIDIQSEKMQQSLQQIYSQNNTGRLNLTSSFIDKQQFETDRKQENIKNIPCSLKYLNKKMNSDTWQN</sequence>
<dbReference type="InParanoid" id="A0A0V0QV40"/>
<comment type="caution">
    <text evidence="2">The sequence shown here is derived from an EMBL/GenBank/DDBJ whole genome shotgun (WGS) entry which is preliminary data.</text>
</comment>
<proteinExistence type="predicted"/>
<accession>A0A0V0QV40</accession>
<dbReference type="EMBL" id="LDAU01000104">
    <property type="protein sequence ID" value="KRX05816.1"/>
    <property type="molecule type" value="Genomic_DNA"/>
</dbReference>
<gene>
    <name evidence="2" type="ORF">PPERSA_02348</name>
</gene>